<reference evidence="1 2" key="1">
    <citation type="submission" date="2019-02" db="EMBL/GenBank/DDBJ databases">
        <title>Deep-cultivation of Planctomycetes and their phenomic and genomic characterization uncovers novel biology.</title>
        <authorList>
            <person name="Wiegand S."/>
            <person name="Jogler M."/>
            <person name="Boedeker C."/>
            <person name="Pinto D."/>
            <person name="Vollmers J."/>
            <person name="Rivas-Marin E."/>
            <person name="Kohn T."/>
            <person name="Peeters S.H."/>
            <person name="Heuer A."/>
            <person name="Rast P."/>
            <person name="Oberbeckmann S."/>
            <person name="Bunk B."/>
            <person name="Jeske O."/>
            <person name="Meyerdierks A."/>
            <person name="Storesund J.E."/>
            <person name="Kallscheuer N."/>
            <person name="Luecker S."/>
            <person name="Lage O.M."/>
            <person name="Pohl T."/>
            <person name="Merkel B.J."/>
            <person name="Hornburger P."/>
            <person name="Mueller R.-W."/>
            <person name="Bruemmer F."/>
            <person name="Labrenz M."/>
            <person name="Spormann A.M."/>
            <person name="Op Den Camp H."/>
            <person name="Overmann J."/>
            <person name="Amann R."/>
            <person name="Jetten M.S.M."/>
            <person name="Mascher T."/>
            <person name="Medema M.H."/>
            <person name="Devos D.P."/>
            <person name="Kaster A.-K."/>
            <person name="Ovreas L."/>
            <person name="Rohde M."/>
            <person name="Galperin M.Y."/>
            <person name="Jogler C."/>
        </authorList>
    </citation>
    <scope>NUCLEOTIDE SEQUENCE [LARGE SCALE GENOMIC DNA]</scope>
    <source>
        <strain evidence="1 2">Pan14r</strain>
    </source>
</reference>
<dbReference type="EMBL" id="SJPL01000001">
    <property type="protein sequence ID" value="TWT72267.1"/>
    <property type="molecule type" value="Genomic_DNA"/>
</dbReference>
<protein>
    <recommendedName>
        <fullName evidence="3">Cytochrome c domain-containing protein</fullName>
    </recommendedName>
</protein>
<dbReference type="AlphaFoldDB" id="A0A5C5Y9A9"/>
<evidence type="ECO:0000313" key="1">
    <source>
        <dbReference type="EMBL" id="TWT72267.1"/>
    </source>
</evidence>
<sequence>MFLRRWSRSAALAMVRPGHRLLGPCVLSFFLLGATASAQRAAYERPPIDYLNADVDDAVARLQQRIDDGQTTLAFDETFGYLPAVLGELEVPVSSQMLVFSKTSLQIHRISPRRPRAIYFNDDVYIGYCQKGDVLEVAATDARQGATFYTLKQERTERPSLVRDRGGCLTCHASSRTQDVPGYLVRSVFADAAGRPKFGSGTFVTDHTSDFRDRWGGWYVTGRHGSMRHMGNTLCKGDDTSFDRDPGANVNDLSDFFDTDQYLSPHSDLVALMVMEHQTQTHNAIAAANYETRSALHQSYEMNQLLERPDGFISDSARRRIRAGADQVVRHLLMCDEFALTDSVSGTSDFADQFQRRGPFDSQGRSLRQLDLRTRLFRYPCSYLIYSDAMNALPDEVRGVIYQRIADVLRGDDTSGDFDHLTPSIRRELAEILRETRPEFETVWVSASSATLSPEVSR</sequence>
<organism evidence="1 2">
    <name type="scientific">Crateriforma conspicua</name>
    <dbReference type="NCBI Taxonomy" id="2527996"/>
    <lineage>
        <taxon>Bacteria</taxon>
        <taxon>Pseudomonadati</taxon>
        <taxon>Planctomycetota</taxon>
        <taxon>Planctomycetia</taxon>
        <taxon>Planctomycetales</taxon>
        <taxon>Planctomycetaceae</taxon>
        <taxon>Crateriforma</taxon>
    </lineage>
</organism>
<accession>A0A5C5Y9A9</accession>
<dbReference type="Proteomes" id="UP000317238">
    <property type="component" value="Unassembled WGS sequence"/>
</dbReference>
<evidence type="ECO:0000313" key="2">
    <source>
        <dbReference type="Proteomes" id="UP000317238"/>
    </source>
</evidence>
<name>A0A5C5Y9A9_9PLAN</name>
<gene>
    <name evidence="1" type="ORF">Pan14r_45850</name>
</gene>
<comment type="caution">
    <text evidence="1">The sequence shown here is derived from an EMBL/GenBank/DDBJ whole genome shotgun (WGS) entry which is preliminary data.</text>
</comment>
<evidence type="ECO:0008006" key="3">
    <source>
        <dbReference type="Google" id="ProtNLM"/>
    </source>
</evidence>
<keyword evidence="2" id="KW-1185">Reference proteome</keyword>
<proteinExistence type="predicted"/>
<dbReference type="RefSeq" id="WP_197203951.1">
    <property type="nucleotide sequence ID" value="NZ_SJPL01000001.1"/>
</dbReference>